<dbReference type="RefSeq" id="WP_089921596.1">
    <property type="nucleotide sequence ID" value="NZ_FOFV01000013.1"/>
</dbReference>
<evidence type="ECO:0000256" key="1">
    <source>
        <dbReference type="SAM" id="Phobius"/>
    </source>
</evidence>
<keyword evidence="1" id="KW-1133">Transmembrane helix</keyword>
<keyword evidence="1" id="KW-0812">Transmembrane</keyword>
<evidence type="ECO:0000313" key="3">
    <source>
        <dbReference type="Proteomes" id="UP000199503"/>
    </source>
</evidence>
<feature type="transmembrane region" description="Helical" evidence="1">
    <location>
        <begin position="34"/>
        <end position="53"/>
    </location>
</feature>
<dbReference type="OrthoDB" id="3700017at2"/>
<feature type="transmembrane region" description="Helical" evidence="1">
    <location>
        <begin position="9"/>
        <end position="28"/>
    </location>
</feature>
<sequence length="202" mass="22159">MTETSDRRLWIVLAGLCLSVLGIAGFVANGAGRWALICAPVVLLGLLALIPCLERLRPKSSLDAWVGFLAVFIPLFTFIGGHSLWLTVVGEHLRGCEVTSVDTHTHTRSPDSHTNDITCGDRRLVYTPSWGVDAKEKGERVDLVVDRTGFTGDLEPEKVSIGRNLLVPLAVVWGVGSVVLVLRLPRREPREKRRTGLRGDFV</sequence>
<proteinExistence type="predicted"/>
<evidence type="ECO:0000313" key="2">
    <source>
        <dbReference type="EMBL" id="SER91276.1"/>
    </source>
</evidence>
<organism evidence="2 3">
    <name type="scientific">Lentzea albida</name>
    <dbReference type="NCBI Taxonomy" id="65499"/>
    <lineage>
        <taxon>Bacteria</taxon>
        <taxon>Bacillati</taxon>
        <taxon>Actinomycetota</taxon>
        <taxon>Actinomycetes</taxon>
        <taxon>Pseudonocardiales</taxon>
        <taxon>Pseudonocardiaceae</taxon>
        <taxon>Lentzea</taxon>
    </lineage>
</organism>
<reference evidence="3" key="1">
    <citation type="submission" date="2016-10" db="EMBL/GenBank/DDBJ databases">
        <authorList>
            <person name="Varghese N."/>
            <person name="Submissions S."/>
        </authorList>
    </citation>
    <scope>NUCLEOTIDE SEQUENCE [LARGE SCALE GENOMIC DNA]</scope>
    <source>
        <strain evidence="3">DSM 44437</strain>
    </source>
</reference>
<dbReference type="STRING" id="65499.SAMN04488000_11391"/>
<gene>
    <name evidence="2" type="ORF">SAMN04488000_11391</name>
</gene>
<dbReference type="Proteomes" id="UP000199503">
    <property type="component" value="Unassembled WGS sequence"/>
</dbReference>
<feature type="transmembrane region" description="Helical" evidence="1">
    <location>
        <begin position="65"/>
        <end position="85"/>
    </location>
</feature>
<accession>A0A1H9T2D3</accession>
<dbReference type="EMBL" id="FOFV01000013">
    <property type="protein sequence ID" value="SER91276.1"/>
    <property type="molecule type" value="Genomic_DNA"/>
</dbReference>
<keyword evidence="3" id="KW-1185">Reference proteome</keyword>
<protein>
    <submittedName>
        <fullName evidence="2">Uncharacterized protein</fullName>
    </submittedName>
</protein>
<keyword evidence="1" id="KW-0472">Membrane</keyword>
<name>A0A1H9T2D3_9PSEU</name>
<dbReference type="AlphaFoldDB" id="A0A1H9T2D3"/>
<feature type="transmembrane region" description="Helical" evidence="1">
    <location>
        <begin position="165"/>
        <end position="184"/>
    </location>
</feature>